<dbReference type="EMBL" id="JBHSXN010000002">
    <property type="protein sequence ID" value="MFC6953880.1"/>
    <property type="molecule type" value="Genomic_DNA"/>
</dbReference>
<name>A0ABD5VET0_9EURY</name>
<comment type="similarity">
    <text evidence="1">Belongs to the peptidase S66 family.</text>
</comment>
<evidence type="ECO:0000256" key="1">
    <source>
        <dbReference type="ARBA" id="ARBA00010233"/>
    </source>
</evidence>
<evidence type="ECO:0000313" key="7">
    <source>
        <dbReference type="Proteomes" id="UP001596395"/>
    </source>
</evidence>
<evidence type="ECO:0000256" key="2">
    <source>
        <dbReference type="ARBA" id="ARBA00022801"/>
    </source>
</evidence>
<keyword evidence="2" id="KW-0378">Hydrolase</keyword>
<dbReference type="InterPro" id="IPR029062">
    <property type="entry name" value="Class_I_gatase-like"/>
</dbReference>
<dbReference type="SUPFAM" id="SSF141986">
    <property type="entry name" value="LD-carboxypeptidase A C-terminal domain-like"/>
    <property type="match status" value="1"/>
</dbReference>
<reference evidence="6 7" key="1">
    <citation type="journal article" date="2019" name="Int. J. Syst. Evol. Microbiol.">
        <title>The Global Catalogue of Microorganisms (GCM) 10K type strain sequencing project: providing services to taxonomists for standard genome sequencing and annotation.</title>
        <authorList>
            <consortium name="The Broad Institute Genomics Platform"/>
            <consortium name="The Broad Institute Genome Sequencing Center for Infectious Disease"/>
            <person name="Wu L."/>
            <person name="Ma J."/>
        </authorList>
    </citation>
    <scope>NUCLEOTIDE SEQUENCE [LARGE SCALE GENOMIC DNA]</scope>
    <source>
        <strain evidence="6 7">GX26</strain>
    </source>
</reference>
<dbReference type="InterPro" id="IPR040449">
    <property type="entry name" value="Peptidase_S66_N"/>
</dbReference>
<gene>
    <name evidence="6" type="ORF">ACFQGB_13490</name>
</gene>
<accession>A0ABD5VET0</accession>
<evidence type="ECO:0000256" key="3">
    <source>
        <dbReference type="SAM" id="MobiDB-lite"/>
    </source>
</evidence>
<feature type="compositionally biased region" description="Basic and acidic residues" evidence="3">
    <location>
        <begin position="284"/>
        <end position="299"/>
    </location>
</feature>
<dbReference type="PANTHER" id="PTHR30237">
    <property type="entry name" value="MURAMOYLTETRAPEPTIDE CARBOXYPEPTIDASE"/>
    <property type="match status" value="1"/>
</dbReference>
<protein>
    <submittedName>
        <fullName evidence="6">LD-carboxypeptidase</fullName>
    </submittedName>
</protein>
<feature type="domain" description="LD-carboxypeptidase N-terminal" evidence="4">
    <location>
        <begin position="34"/>
        <end position="134"/>
    </location>
</feature>
<dbReference type="PANTHER" id="PTHR30237:SF4">
    <property type="entry name" value="LD-CARBOXYPEPTIDASE C-TERMINAL DOMAIN-CONTAINING PROTEIN"/>
    <property type="match status" value="1"/>
</dbReference>
<keyword evidence="7" id="KW-1185">Reference proteome</keyword>
<dbReference type="InterPro" id="IPR027461">
    <property type="entry name" value="Carboxypeptidase_A_C_sf"/>
</dbReference>
<feature type="region of interest" description="Disordered" evidence="3">
    <location>
        <begin position="278"/>
        <end position="299"/>
    </location>
</feature>
<evidence type="ECO:0000259" key="4">
    <source>
        <dbReference type="Pfam" id="PF02016"/>
    </source>
</evidence>
<organism evidence="6 7">
    <name type="scientific">Halorubellus litoreus</name>
    <dbReference type="NCBI Taxonomy" id="755308"/>
    <lineage>
        <taxon>Archaea</taxon>
        <taxon>Methanobacteriati</taxon>
        <taxon>Methanobacteriota</taxon>
        <taxon>Stenosarchaea group</taxon>
        <taxon>Halobacteria</taxon>
        <taxon>Halobacteriales</taxon>
        <taxon>Halorubellaceae</taxon>
        <taxon>Halorubellus</taxon>
    </lineage>
</organism>
<dbReference type="Pfam" id="PF17676">
    <property type="entry name" value="Peptidase_S66C"/>
    <property type="match status" value="1"/>
</dbReference>
<evidence type="ECO:0000313" key="6">
    <source>
        <dbReference type="EMBL" id="MFC6953880.1"/>
    </source>
</evidence>
<feature type="domain" description="LD-carboxypeptidase C-terminal" evidence="5">
    <location>
        <begin position="205"/>
        <end position="338"/>
    </location>
</feature>
<dbReference type="InterPro" id="IPR027478">
    <property type="entry name" value="LdcA_N"/>
</dbReference>
<dbReference type="Proteomes" id="UP001596395">
    <property type="component" value="Unassembled WGS sequence"/>
</dbReference>
<sequence length="348" mass="37434">MPRARAEPPATPPPVDDDQVVLVLPTSSQVPGFVVDRAADRLRDRFGVSVDRSPLLDADGDPAPAAIADALEAAFRDPDVGAVVAATGGDRQVRVLPHLDRDVLAANPTRFFGISDNTNLHCALGAAGVQSYYGGQCLPGLALDASLSPYTATYLERALFEDALGEVEPADSYTDDRYDFATGDPREWLDAPGWTWDSFDAPVAGRLWGGCLEVLEWVAAADPAGALVPGAPPAHGDGRVLLVETSEELPSPTHVRRVLQNLGVRGTLDALDAVVVGRPKTRHRDSPPHSERDAYRDRQRDAVRETVRAFADVPILFDFDVGHTDPHVPVPLGARVELDPENETVTFH</sequence>
<evidence type="ECO:0000259" key="5">
    <source>
        <dbReference type="Pfam" id="PF17676"/>
    </source>
</evidence>
<proteinExistence type="inferred from homology"/>
<dbReference type="RefSeq" id="WP_336350830.1">
    <property type="nucleotide sequence ID" value="NZ_JAZAQL010000002.1"/>
</dbReference>
<dbReference type="AlphaFoldDB" id="A0ABD5VET0"/>
<dbReference type="Pfam" id="PF02016">
    <property type="entry name" value="Peptidase_S66"/>
    <property type="match status" value="1"/>
</dbReference>
<dbReference type="Gene3D" id="3.50.30.60">
    <property type="entry name" value="LD-carboxypeptidase A C-terminal domain-like"/>
    <property type="match status" value="1"/>
</dbReference>
<dbReference type="InterPro" id="IPR003507">
    <property type="entry name" value="S66_fam"/>
</dbReference>
<dbReference type="SUPFAM" id="SSF52317">
    <property type="entry name" value="Class I glutamine amidotransferase-like"/>
    <property type="match status" value="1"/>
</dbReference>
<dbReference type="GO" id="GO:0016787">
    <property type="term" value="F:hydrolase activity"/>
    <property type="evidence" value="ECO:0007669"/>
    <property type="project" value="UniProtKB-KW"/>
</dbReference>
<dbReference type="InterPro" id="IPR040921">
    <property type="entry name" value="Peptidase_S66C"/>
</dbReference>
<comment type="caution">
    <text evidence="6">The sequence shown here is derived from an EMBL/GenBank/DDBJ whole genome shotgun (WGS) entry which is preliminary data.</text>
</comment>
<dbReference type="Gene3D" id="3.40.50.10740">
    <property type="entry name" value="Class I glutamine amidotransferase-like"/>
    <property type="match status" value="1"/>
</dbReference>